<dbReference type="GO" id="GO:0006355">
    <property type="term" value="P:regulation of DNA-templated transcription"/>
    <property type="evidence" value="ECO:0007669"/>
    <property type="project" value="InterPro"/>
</dbReference>
<dbReference type="InterPro" id="IPR050207">
    <property type="entry name" value="Trans_regulatory_Fis"/>
</dbReference>
<dbReference type="InterPro" id="IPR005412">
    <property type="entry name" value="Fis_DNA-bd"/>
</dbReference>
<dbReference type="Proteomes" id="UP000321248">
    <property type="component" value="Unassembled WGS sequence"/>
</dbReference>
<dbReference type="EMBL" id="VRTS01000007">
    <property type="protein sequence ID" value="TXK61054.1"/>
    <property type="molecule type" value="Genomic_DNA"/>
</dbReference>
<dbReference type="InterPro" id="IPR009057">
    <property type="entry name" value="Homeodomain-like_sf"/>
</dbReference>
<dbReference type="GO" id="GO:0043565">
    <property type="term" value="F:sequence-specific DNA binding"/>
    <property type="evidence" value="ECO:0007669"/>
    <property type="project" value="InterPro"/>
</dbReference>
<reference evidence="5 6" key="1">
    <citation type="submission" date="2019-08" db="EMBL/GenBank/DDBJ databases">
        <authorList>
            <person name="Karlyshev A.V."/>
        </authorList>
    </citation>
    <scope>NUCLEOTIDE SEQUENCE [LARGE SCALE GENOMIC DNA]</scope>
    <source>
        <strain evidence="5 6">Alg18-2.2</strain>
    </source>
</reference>
<keyword evidence="6" id="KW-1185">Reference proteome</keyword>
<keyword evidence="2" id="KW-0238">DNA-binding</keyword>
<dbReference type="SUPFAM" id="SSF46689">
    <property type="entry name" value="Homeodomain-like"/>
    <property type="match status" value="1"/>
</dbReference>
<evidence type="ECO:0000313" key="5">
    <source>
        <dbReference type="EMBL" id="TXK61054.1"/>
    </source>
</evidence>
<dbReference type="InterPro" id="IPR002197">
    <property type="entry name" value="HTH_Fis"/>
</dbReference>
<dbReference type="Gene3D" id="1.10.10.60">
    <property type="entry name" value="Homeodomain-like"/>
    <property type="match status" value="1"/>
</dbReference>
<dbReference type="PRINTS" id="PR01590">
    <property type="entry name" value="HTHFIS"/>
</dbReference>
<comment type="caution">
    <text evidence="5">The sequence shown here is derived from an EMBL/GenBank/DDBJ whole genome shotgun (WGS) entry which is preliminary data.</text>
</comment>
<sequence length="106" mass="11627">MHRRSRERVTLDASSATDTCAVTSDPATAKNAVSLRECVTGAVRRYLSDLDDCAPDDLYDVVLREVESPLFAEVMRHYGGNQSRAAAALGINRATLRKKLRLYGLG</sequence>
<evidence type="ECO:0000256" key="3">
    <source>
        <dbReference type="ARBA" id="ARBA00029540"/>
    </source>
</evidence>
<evidence type="ECO:0000256" key="1">
    <source>
        <dbReference type="ARBA" id="ARBA00008559"/>
    </source>
</evidence>
<dbReference type="OrthoDB" id="9802388at2"/>
<evidence type="ECO:0000259" key="4">
    <source>
        <dbReference type="Pfam" id="PF02954"/>
    </source>
</evidence>
<evidence type="ECO:0000256" key="2">
    <source>
        <dbReference type="ARBA" id="ARBA00023125"/>
    </source>
</evidence>
<dbReference type="PRINTS" id="PR01591">
    <property type="entry name" value="DNABINDNGFIS"/>
</dbReference>
<dbReference type="PANTHER" id="PTHR47918:SF1">
    <property type="entry name" value="DNA-BINDING PROTEIN FIS"/>
    <property type="match status" value="1"/>
</dbReference>
<accession>A0A5C8KNM7</accession>
<name>A0A5C8KNM7_9GAMM</name>
<evidence type="ECO:0000313" key="6">
    <source>
        <dbReference type="Proteomes" id="UP000321248"/>
    </source>
</evidence>
<gene>
    <name evidence="5" type="ORF">FU658_10835</name>
</gene>
<dbReference type="PANTHER" id="PTHR47918">
    <property type="entry name" value="DNA-BINDING PROTEIN FIS"/>
    <property type="match status" value="1"/>
</dbReference>
<proteinExistence type="inferred from homology"/>
<dbReference type="RefSeq" id="WP_147892097.1">
    <property type="nucleotide sequence ID" value="NZ_VRTS01000007.1"/>
</dbReference>
<dbReference type="AlphaFoldDB" id="A0A5C8KNM7"/>
<feature type="domain" description="DNA binding HTH" evidence="4">
    <location>
        <begin position="63"/>
        <end position="101"/>
    </location>
</feature>
<dbReference type="Pfam" id="PF02954">
    <property type="entry name" value="HTH_8"/>
    <property type="match status" value="1"/>
</dbReference>
<organism evidence="5 6">
    <name type="scientific">Alkalisalibacterium limincola</name>
    <dbReference type="NCBI Taxonomy" id="2699169"/>
    <lineage>
        <taxon>Bacteria</taxon>
        <taxon>Pseudomonadati</taxon>
        <taxon>Pseudomonadota</taxon>
        <taxon>Gammaproteobacteria</taxon>
        <taxon>Lysobacterales</taxon>
        <taxon>Lysobacteraceae</taxon>
        <taxon>Alkalisalibacterium</taxon>
    </lineage>
</organism>
<comment type="similarity">
    <text evidence="1">Belongs to the transcriptional regulatory Fis family.</text>
</comment>
<protein>
    <recommendedName>
        <fullName evidence="3">Putative Fis-like DNA-binding protein</fullName>
    </recommendedName>
</protein>